<keyword evidence="4 11" id="KW-0662">Pyridine nucleotide biosynthesis</keyword>
<evidence type="ECO:0000256" key="6">
    <source>
        <dbReference type="ARBA" id="ARBA00022695"/>
    </source>
</evidence>
<dbReference type="GO" id="GO:0004515">
    <property type="term" value="F:nicotinate-nucleotide adenylyltransferase activity"/>
    <property type="evidence" value="ECO:0007669"/>
    <property type="project" value="UniProtKB-EC"/>
</dbReference>
<evidence type="ECO:0000256" key="4">
    <source>
        <dbReference type="ARBA" id="ARBA00022642"/>
    </source>
</evidence>
<dbReference type="NCBIfam" id="NF000845">
    <property type="entry name" value="PRK00071.2-4"/>
    <property type="match status" value="1"/>
</dbReference>
<evidence type="ECO:0000259" key="12">
    <source>
        <dbReference type="Pfam" id="PF01467"/>
    </source>
</evidence>
<dbReference type="Proteomes" id="UP000644749">
    <property type="component" value="Unassembled WGS sequence"/>
</dbReference>
<comment type="catalytic activity">
    <reaction evidence="10 11">
        <text>nicotinate beta-D-ribonucleotide + ATP + H(+) = deamido-NAD(+) + diphosphate</text>
        <dbReference type="Rhea" id="RHEA:22860"/>
        <dbReference type="ChEBI" id="CHEBI:15378"/>
        <dbReference type="ChEBI" id="CHEBI:30616"/>
        <dbReference type="ChEBI" id="CHEBI:33019"/>
        <dbReference type="ChEBI" id="CHEBI:57502"/>
        <dbReference type="ChEBI" id="CHEBI:58437"/>
        <dbReference type="EC" id="2.7.7.18"/>
    </reaction>
</comment>
<evidence type="ECO:0000256" key="2">
    <source>
        <dbReference type="ARBA" id="ARBA00005019"/>
    </source>
</evidence>
<dbReference type="Gene3D" id="3.40.50.620">
    <property type="entry name" value="HUPs"/>
    <property type="match status" value="1"/>
</dbReference>
<sequence length="237" mass="26130">MVRPLHLFRPRQVLQLSPRHARGAGRLRQADLGYHTLTRAGLPIALPGMTIGLLGGSFDPAHEGHVAITRAALRSFGLDRVWWLVSPGNPLKARNPAPLARRLAHARQMLSDPRIVVTDIEARLGTRKTADVIRALRRHYPGVRFVWLMGSDNLVQFHQWDRWRQIADAVPIGVLARPGSRLASRRSVAAQALGDYRLPASKAGLLAQRKPPAWVQVNLPMSPQSSTALRRALGAGT</sequence>
<dbReference type="EC" id="2.7.7.18" evidence="11"/>
<protein>
    <recommendedName>
        <fullName evidence="11">Probable nicotinate-nucleotide adenylyltransferase</fullName>
        <ecNumber evidence="11">2.7.7.18</ecNumber>
    </recommendedName>
    <alternativeName>
        <fullName evidence="11">Deamido-NAD(+) diphosphorylase</fullName>
    </alternativeName>
    <alternativeName>
        <fullName evidence="11">Deamido-NAD(+) pyrophosphorylase</fullName>
    </alternativeName>
    <alternativeName>
        <fullName evidence="11">Nicotinate mononucleotide adenylyltransferase</fullName>
        <shortName evidence="11">NaMN adenylyltransferase</shortName>
    </alternativeName>
</protein>
<dbReference type="PANTHER" id="PTHR39321:SF3">
    <property type="entry name" value="PHOSPHOPANTETHEINE ADENYLYLTRANSFERASE"/>
    <property type="match status" value="1"/>
</dbReference>
<dbReference type="SUPFAM" id="SSF52374">
    <property type="entry name" value="Nucleotidylyl transferase"/>
    <property type="match status" value="1"/>
</dbReference>
<keyword evidence="6 11" id="KW-0548">Nucleotidyltransferase</keyword>
<evidence type="ECO:0000256" key="9">
    <source>
        <dbReference type="ARBA" id="ARBA00023027"/>
    </source>
</evidence>
<evidence type="ECO:0000256" key="7">
    <source>
        <dbReference type="ARBA" id="ARBA00022741"/>
    </source>
</evidence>
<dbReference type="PANTHER" id="PTHR39321">
    <property type="entry name" value="NICOTINATE-NUCLEOTIDE ADENYLYLTRANSFERASE-RELATED"/>
    <property type="match status" value="1"/>
</dbReference>
<evidence type="ECO:0000256" key="5">
    <source>
        <dbReference type="ARBA" id="ARBA00022679"/>
    </source>
</evidence>
<evidence type="ECO:0000313" key="14">
    <source>
        <dbReference type="Proteomes" id="UP000644749"/>
    </source>
</evidence>
<dbReference type="CDD" id="cd02165">
    <property type="entry name" value="NMNAT"/>
    <property type="match status" value="1"/>
</dbReference>
<keyword evidence="7 11" id="KW-0547">Nucleotide-binding</keyword>
<evidence type="ECO:0000256" key="1">
    <source>
        <dbReference type="ARBA" id="ARBA00002324"/>
    </source>
</evidence>
<keyword evidence="5 11" id="KW-0808">Transferase</keyword>
<dbReference type="InterPro" id="IPR005248">
    <property type="entry name" value="NadD/NMNAT"/>
</dbReference>
<name>A0ABS1S6B8_9RHOB</name>
<proteinExistence type="inferred from homology"/>
<keyword evidence="8 11" id="KW-0067">ATP-binding</keyword>
<feature type="domain" description="Cytidyltransferase-like" evidence="12">
    <location>
        <begin position="53"/>
        <end position="231"/>
    </location>
</feature>
<comment type="pathway">
    <text evidence="2 11">Cofactor biosynthesis; NAD(+) biosynthesis; deamido-NAD(+) from nicotinate D-ribonucleotide: step 1/1.</text>
</comment>
<evidence type="ECO:0000256" key="3">
    <source>
        <dbReference type="ARBA" id="ARBA00009014"/>
    </source>
</evidence>
<dbReference type="EMBL" id="JAESHT010000010">
    <property type="protein sequence ID" value="MBL3674285.1"/>
    <property type="molecule type" value="Genomic_DNA"/>
</dbReference>
<evidence type="ECO:0000313" key="13">
    <source>
        <dbReference type="EMBL" id="MBL3674285.1"/>
    </source>
</evidence>
<dbReference type="Pfam" id="PF01467">
    <property type="entry name" value="CTP_transf_like"/>
    <property type="match status" value="1"/>
</dbReference>
<comment type="function">
    <text evidence="1 11">Catalyzes the reversible adenylation of nicotinate mononucleotide (NaMN) to nicotinic acid adenine dinucleotide (NaAD).</text>
</comment>
<reference evidence="13 14" key="1">
    <citation type="submission" date="2021-01" db="EMBL/GenBank/DDBJ databases">
        <title>011410 draft genome.</title>
        <authorList>
            <person name="Lang L."/>
        </authorList>
    </citation>
    <scope>NUCLEOTIDE SEQUENCE [LARGE SCALE GENOMIC DNA]</scope>
    <source>
        <strain evidence="13 14">KCTC 42845</strain>
    </source>
</reference>
<comment type="caution">
    <text evidence="13">The sequence shown here is derived from an EMBL/GenBank/DDBJ whole genome shotgun (WGS) entry which is preliminary data.</text>
</comment>
<gene>
    <name evidence="11" type="primary">nadD</name>
    <name evidence="13" type="ORF">JL111_12385</name>
</gene>
<dbReference type="InterPro" id="IPR014729">
    <property type="entry name" value="Rossmann-like_a/b/a_fold"/>
</dbReference>
<keyword evidence="9 11" id="KW-0520">NAD</keyword>
<organism evidence="13 14">
    <name type="scientific">Paracoccus aerius</name>
    <dbReference type="NCBI Taxonomy" id="1915382"/>
    <lineage>
        <taxon>Bacteria</taxon>
        <taxon>Pseudomonadati</taxon>
        <taxon>Pseudomonadota</taxon>
        <taxon>Alphaproteobacteria</taxon>
        <taxon>Rhodobacterales</taxon>
        <taxon>Paracoccaceae</taxon>
        <taxon>Paracoccus</taxon>
    </lineage>
</organism>
<dbReference type="HAMAP" id="MF_00244">
    <property type="entry name" value="NaMN_adenylyltr"/>
    <property type="match status" value="1"/>
</dbReference>
<evidence type="ECO:0000256" key="11">
    <source>
        <dbReference type="HAMAP-Rule" id="MF_00244"/>
    </source>
</evidence>
<dbReference type="NCBIfam" id="NF000843">
    <property type="entry name" value="PRK00071.2-2"/>
    <property type="match status" value="1"/>
</dbReference>
<evidence type="ECO:0000256" key="8">
    <source>
        <dbReference type="ARBA" id="ARBA00022840"/>
    </source>
</evidence>
<comment type="similarity">
    <text evidence="3 11">Belongs to the NadD family.</text>
</comment>
<accession>A0ABS1S6B8</accession>
<dbReference type="InterPro" id="IPR004821">
    <property type="entry name" value="Cyt_trans-like"/>
</dbReference>
<evidence type="ECO:0000256" key="10">
    <source>
        <dbReference type="ARBA" id="ARBA00048721"/>
    </source>
</evidence>
<keyword evidence="14" id="KW-1185">Reference proteome</keyword>